<keyword evidence="6" id="KW-0442">Lipid degradation</keyword>
<evidence type="ECO:0000256" key="10">
    <source>
        <dbReference type="ARBA" id="ARBA00023186"/>
    </source>
</evidence>
<dbReference type="STRING" id="32040.SAMN04489710_106337"/>
<evidence type="ECO:0000256" key="13">
    <source>
        <dbReference type="SAM" id="MobiDB-lite"/>
    </source>
</evidence>
<dbReference type="RefSeq" id="WP_092952478.1">
    <property type="nucleotide sequence ID" value="NZ_FOMQ01000006.1"/>
</dbReference>
<evidence type="ECO:0000256" key="5">
    <source>
        <dbReference type="ARBA" id="ARBA00022692"/>
    </source>
</evidence>
<keyword evidence="7" id="KW-1133">Transmembrane helix</keyword>
<keyword evidence="8" id="KW-0443">Lipid metabolism</keyword>
<dbReference type="SUPFAM" id="SSF158855">
    <property type="entry name" value="Lipase chaperone-like"/>
    <property type="match status" value="1"/>
</dbReference>
<dbReference type="GO" id="GO:0006457">
    <property type="term" value="P:protein folding"/>
    <property type="evidence" value="ECO:0007669"/>
    <property type="project" value="InterPro"/>
</dbReference>
<keyword evidence="9" id="KW-0472">Membrane</keyword>
<protein>
    <recommendedName>
        <fullName evidence="11">Lipase helper protein</fullName>
    </recommendedName>
    <alternativeName>
        <fullName evidence="12">Lipase modulator</fullName>
    </alternativeName>
</protein>
<accession>A0A1I1VNB1</accession>
<evidence type="ECO:0000256" key="9">
    <source>
        <dbReference type="ARBA" id="ARBA00023136"/>
    </source>
</evidence>
<dbReference type="GO" id="GO:0016042">
    <property type="term" value="P:lipid catabolic process"/>
    <property type="evidence" value="ECO:0007669"/>
    <property type="project" value="UniProtKB-KW"/>
</dbReference>
<proteinExistence type="inferred from homology"/>
<dbReference type="InterPro" id="IPR004961">
    <property type="entry name" value="Lipase_chaperone"/>
</dbReference>
<evidence type="ECO:0000256" key="1">
    <source>
        <dbReference type="ARBA" id="ARBA00004383"/>
    </source>
</evidence>
<dbReference type="GO" id="GO:0005886">
    <property type="term" value="C:plasma membrane"/>
    <property type="evidence" value="ECO:0007669"/>
    <property type="project" value="UniProtKB-SubCell"/>
</dbReference>
<dbReference type="OrthoDB" id="8811361at2"/>
<dbReference type="EMBL" id="FOMQ01000006">
    <property type="protein sequence ID" value="SFD82553.1"/>
    <property type="molecule type" value="Genomic_DNA"/>
</dbReference>
<dbReference type="Pfam" id="PF03280">
    <property type="entry name" value="Lipase_chap"/>
    <property type="match status" value="1"/>
</dbReference>
<reference evidence="16" key="1">
    <citation type="submission" date="2016-10" db="EMBL/GenBank/DDBJ databases">
        <authorList>
            <person name="Varghese N."/>
            <person name="Submissions S."/>
        </authorList>
    </citation>
    <scope>NUCLEOTIDE SEQUENCE [LARGE SCALE GENOMIC DNA]</scope>
    <source>
        <strain evidence="16">DSM 7481</strain>
    </source>
</reference>
<evidence type="ECO:0000256" key="2">
    <source>
        <dbReference type="ARBA" id="ARBA00010358"/>
    </source>
</evidence>
<comment type="similarity">
    <text evidence="2">Belongs to the lipase chaperone family.</text>
</comment>
<evidence type="ECO:0000256" key="12">
    <source>
        <dbReference type="ARBA" id="ARBA00031542"/>
    </source>
</evidence>
<keyword evidence="4" id="KW-0997">Cell inner membrane</keyword>
<evidence type="ECO:0000256" key="11">
    <source>
        <dbReference type="ARBA" id="ARBA00030948"/>
    </source>
</evidence>
<dbReference type="Proteomes" id="UP000199517">
    <property type="component" value="Unassembled WGS sequence"/>
</dbReference>
<feature type="region of interest" description="Disordered" evidence="13">
    <location>
        <begin position="27"/>
        <end position="60"/>
    </location>
</feature>
<keyword evidence="16" id="KW-1185">Reference proteome</keyword>
<sequence>MASGRQVGAALCAAAALGVAGWLAAGTPAGGQGTAGSSGSPGSLGAGTPAPRPPAGPDPRFLAPRSAAELALPQADPLLGPTLRDDLEALLQEALEAGATVDPAALKRRLPGLVDRHFAAGLRERALLLAGRYVDYRAALGGLQPPADLNDPQALRASMDARDRLRRACFEPAEYEALFAGEAELDRHTLARLEILQGSASTRGEKAQALRAAEASLPEAMRAARASYAAPLAVAEQTAALDARQADDATRHAERSARYGEAAAQALARLDGEERQWQQRLDQYQQALATQGDGPALQQLQQQLFTPQERMRLEGALALRAARPVPATAAAGH</sequence>
<feature type="chain" id="PRO_5011520880" description="Lipase helper protein" evidence="14">
    <location>
        <begin position="25"/>
        <end position="333"/>
    </location>
</feature>
<evidence type="ECO:0000256" key="3">
    <source>
        <dbReference type="ARBA" id="ARBA00022475"/>
    </source>
</evidence>
<dbReference type="AlphaFoldDB" id="A0A1I1VNB1"/>
<evidence type="ECO:0000256" key="7">
    <source>
        <dbReference type="ARBA" id="ARBA00022989"/>
    </source>
</evidence>
<evidence type="ECO:0000313" key="15">
    <source>
        <dbReference type="EMBL" id="SFD82553.1"/>
    </source>
</evidence>
<keyword evidence="10" id="KW-0143">Chaperone</keyword>
<keyword evidence="5" id="KW-0812">Transmembrane</keyword>
<gene>
    <name evidence="15" type="ORF">SAMN04489710_106337</name>
</gene>
<evidence type="ECO:0000313" key="16">
    <source>
        <dbReference type="Proteomes" id="UP000199517"/>
    </source>
</evidence>
<feature type="signal peptide" evidence="14">
    <location>
        <begin position="1"/>
        <end position="24"/>
    </location>
</feature>
<evidence type="ECO:0000256" key="6">
    <source>
        <dbReference type="ARBA" id="ARBA00022963"/>
    </source>
</evidence>
<evidence type="ECO:0000256" key="8">
    <source>
        <dbReference type="ARBA" id="ARBA00023098"/>
    </source>
</evidence>
<dbReference type="GO" id="GO:0051082">
    <property type="term" value="F:unfolded protein binding"/>
    <property type="evidence" value="ECO:0007669"/>
    <property type="project" value="InterPro"/>
</dbReference>
<evidence type="ECO:0000256" key="14">
    <source>
        <dbReference type="SAM" id="SignalP"/>
    </source>
</evidence>
<keyword evidence="3" id="KW-1003">Cell membrane</keyword>
<feature type="compositionally biased region" description="Low complexity" evidence="13">
    <location>
        <begin position="37"/>
        <end position="49"/>
    </location>
</feature>
<keyword evidence="14" id="KW-0732">Signal</keyword>
<name>A0A1I1VNB1_9BURK</name>
<organism evidence="15 16">
    <name type="scientific">Paracidovorax konjaci</name>
    <dbReference type="NCBI Taxonomy" id="32040"/>
    <lineage>
        <taxon>Bacteria</taxon>
        <taxon>Pseudomonadati</taxon>
        <taxon>Pseudomonadota</taxon>
        <taxon>Betaproteobacteria</taxon>
        <taxon>Burkholderiales</taxon>
        <taxon>Comamonadaceae</taxon>
        <taxon>Paracidovorax</taxon>
    </lineage>
</organism>
<evidence type="ECO:0000256" key="4">
    <source>
        <dbReference type="ARBA" id="ARBA00022519"/>
    </source>
</evidence>
<comment type="subcellular location">
    <subcellularLocation>
        <location evidence="1">Cell inner membrane</location>
        <topology evidence="1">Single-pass membrane protein</topology>
        <orientation evidence="1">Periplasmic side</orientation>
    </subcellularLocation>
</comment>